<proteinExistence type="inferred from homology"/>
<evidence type="ECO:0000256" key="8">
    <source>
        <dbReference type="ARBA" id="ARBA00023242"/>
    </source>
</evidence>
<evidence type="ECO:0000313" key="13">
    <source>
        <dbReference type="Proteomes" id="UP000315783"/>
    </source>
</evidence>
<organism evidence="12 13">
    <name type="scientific">Cordyceps javanica</name>
    <dbReference type="NCBI Taxonomy" id="43265"/>
    <lineage>
        <taxon>Eukaryota</taxon>
        <taxon>Fungi</taxon>
        <taxon>Dikarya</taxon>
        <taxon>Ascomycota</taxon>
        <taxon>Pezizomycotina</taxon>
        <taxon>Sordariomycetes</taxon>
        <taxon>Hypocreomycetidae</taxon>
        <taxon>Hypocreales</taxon>
        <taxon>Cordycipitaceae</taxon>
        <taxon>Cordyceps</taxon>
    </lineage>
</organism>
<comment type="caution">
    <text evidence="12">The sequence shown here is derived from an EMBL/GenBank/DDBJ whole genome shotgun (WGS) entry which is preliminary data.</text>
</comment>
<dbReference type="Gene3D" id="6.10.140.1520">
    <property type="match status" value="1"/>
</dbReference>
<evidence type="ECO:0000256" key="7">
    <source>
        <dbReference type="ARBA" id="ARBA00023163"/>
    </source>
</evidence>
<feature type="compositionally biased region" description="Basic and acidic residues" evidence="11">
    <location>
        <begin position="294"/>
        <end position="306"/>
    </location>
</feature>
<evidence type="ECO:0000256" key="11">
    <source>
        <dbReference type="SAM" id="MobiDB-lite"/>
    </source>
</evidence>
<accession>A0A545UXD3</accession>
<evidence type="ECO:0000256" key="6">
    <source>
        <dbReference type="ARBA" id="ARBA00023159"/>
    </source>
</evidence>
<evidence type="ECO:0000256" key="1">
    <source>
        <dbReference type="ARBA" id="ARBA00004123"/>
    </source>
</evidence>
<dbReference type="GO" id="GO:0006357">
    <property type="term" value="P:regulation of transcription by RNA polymerase II"/>
    <property type="evidence" value="ECO:0007669"/>
    <property type="project" value="InterPro"/>
</dbReference>
<gene>
    <name evidence="12" type="ORF">IF1G_06985</name>
</gene>
<dbReference type="GO" id="GO:0003712">
    <property type="term" value="F:transcription coregulator activity"/>
    <property type="evidence" value="ECO:0007669"/>
    <property type="project" value="InterPro"/>
</dbReference>
<protein>
    <recommendedName>
        <fullName evidence="4 10">Mediator of RNA polymerase II transcription subunit 7</fullName>
    </recommendedName>
</protein>
<dbReference type="EMBL" id="SPUK01000010">
    <property type="protein sequence ID" value="TQV94106.1"/>
    <property type="molecule type" value="Genomic_DNA"/>
</dbReference>
<evidence type="ECO:0000256" key="5">
    <source>
        <dbReference type="ARBA" id="ARBA00023015"/>
    </source>
</evidence>
<dbReference type="GO" id="GO:0070847">
    <property type="term" value="C:core mediator complex"/>
    <property type="evidence" value="ECO:0007669"/>
    <property type="project" value="TreeGrafter"/>
</dbReference>
<evidence type="ECO:0000256" key="3">
    <source>
        <dbReference type="ARBA" id="ARBA00011837"/>
    </source>
</evidence>
<evidence type="ECO:0000256" key="4">
    <source>
        <dbReference type="ARBA" id="ARBA00020631"/>
    </source>
</evidence>
<evidence type="ECO:0000313" key="12">
    <source>
        <dbReference type="EMBL" id="TQV94106.1"/>
    </source>
</evidence>
<keyword evidence="7 10" id="KW-0804">Transcription</keyword>
<feature type="region of interest" description="Disordered" evidence="11">
    <location>
        <begin position="1"/>
        <end position="32"/>
    </location>
</feature>
<dbReference type="OrthoDB" id="10253553at2759"/>
<reference evidence="12 13" key="1">
    <citation type="journal article" date="2019" name="Appl. Microbiol. Biotechnol.">
        <title>Genome sequence of Isaria javanica and comparative genome analysis insights into family S53 peptidase evolution in fungal entomopathogens.</title>
        <authorList>
            <person name="Lin R."/>
            <person name="Zhang X."/>
            <person name="Xin B."/>
            <person name="Zou M."/>
            <person name="Gao Y."/>
            <person name="Qin F."/>
            <person name="Hu Q."/>
            <person name="Xie B."/>
            <person name="Cheng X."/>
        </authorList>
    </citation>
    <scope>NUCLEOTIDE SEQUENCE [LARGE SCALE GENOMIC DNA]</scope>
    <source>
        <strain evidence="12 13">IJ1G</strain>
    </source>
</reference>
<evidence type="ECO:0000256" key="9">
    <source>
        <dbReference type="ARBA" id="ARBA00025687"/>
    </source>
</evidence>
<comment type="function">
    <text evidence="9">Component of the Mediator complex, a coactivator involved in the regulated transcription of nearly all RNA polymerase II-dependent genes. Mediator functions as a bridge to convey information from gene-specific regulatory proteins to the basal RNA polymerase II transcription machinery. Mediator is recruited to promoters by direct interactions with regulatory proteins and serves as a scaffold for the assembly of a functional preinitiation complex with RNA polymerase II and the general transcription factors.</text>
</comment>
<dbReference type="SUPFAM" id="SSF140718">
    <property type="entry name" value="Mediator hinge subcomplex-like"/>
    <property type="match status" value="1"/>
</dbReference>
<dbReference type="InterPro" id="IPR044888">
    <property type="entry name" value="Mediatior_Med7_sf"/>
</dbReference>
<dbReference type="GO" id="GO:0016592">
    <property type="term" value="C:mediator complex"/>
    <property type="evidence" value="ECO:0007669"/>
    <property type="project" value="InterPro"/>
</dbReference>
<keyword evidence="5 10" id="KW-0805">Transcription regulation</keyword>
<dbReference type="STRING" id="43265.A0A545UXD3"/>
<dbReference type="Proteomes" id="UP000315783">
    <property type="component" value="Unassembled WGS sequence"/>
</dbReference>
<feature type="region of interest" description="Disordered" evidence="11">
    <location>
        <begin position="285"/>
        <end position="306"/>
    </location>
</feature>
<dbReference type="InterPro" id="IPR037212">
    <property type="entry name" value="Med7/Med21-like"/>
</dbReference>
<dbReference type="PANTHER" id="PTHR21428">
    <property type="entry name" value="MEDIATOR OF RNA POLYMERASE II TRANSCRIPTION SUBUNIT 7"/>
    <property type="match status" value="1"/>
</dbReference>
<comment type="subunit">
    <text evidence="3 10">Component of the Mediator complex.</text>
</comment>
<comment type="subcellular location">
    <subcellularLocation>
        <location evidence="1 10">Nucleus</location>
    </subcellularLocation>
</comment>
<sequence length="325" mass="36659">MEGSHRRNLTDVLHTPSPGSQDPDSPLPIFIPGPNYNALGSAISDDDASRLFDTLITETMEEQEAVSLSSTFPNPPPFWKDFTPDKIASYDHLRKEHDEEEKQRVTDDESYKPKTRITNLPEELTYLQPPPEPTDGRWRVFGDQYMLNDQLPTLEEQGITNLPASGQSSARDAKHYDRAFELKRLSKSLLLNFLELTGALSRSPTHAEAKVQDLRTLFINIHHILNEYRPHQARESAIEMMQDHLDRTRTETLAIRTQVDKAKRLLEGLGSLGLSDSAAAAAVATSGAGSTQLTEEKRRAEDAKDSNIDWNRERQIWASVDDIFP</sequence>
<comment type="similarity">
    <text evidence="2 10">Belongs to the Mediator complex subunit 7 family.</text>
</comment>
<dbReference type="Pfam" id="PF05983">
    <property type="entry name" value="Med7"/>
    <property type="match status" value="1"/>
</dbReference>
<dbReference type="AlphaFoldDB" id="A0A545UXD3"/>
<dbReference type="Gene3D" id="6.10.140.200">
    <property type="match status" value="1"/>
</dbReference>
<evidence type="ECO:0000256" key="2">
    <source>
        <dbReference type="ARBA" id="ARBA00009994"/>
    </source>
</evidence>
<name>A0A545UXD3_9HYPO</name>
<keyword evidence="6 10" id="KW-0010">Activator</keyword>
<keyword evidence="13" id="KW-1185">Reference proteome</keyword>
<dbReference type="PANTHER" id="PTHR21428:SF11">
    <property type="entry name" value="MEDIATOR OF RNA POLYMERASE II TRANSCRIPTION SUBUNIT 7"/>
    <property type="match status" value="1"/>
</dbReference>
<dbReference type="InterPro" id="IPR009244">
    <property type="entry name" value="Mediatior_Med7"/>
</dbReference>
<keyword evidence="8 10" id="KW-0539">Nucleus</keyword>
<evidence type="ECO:0000256" key="10">
    <source>
        <dbReference type="RuleBase" id="RU364060"/>
    </source>
</evidence>